<evidence type="ECO:0000256" key="1">
    <source>
        <dbReference type="SAM" id="MobiDB-lite"/>
    </source>
</evidence>
<dbReference type="PANTHER" id="PTHR12963">
    <property type="entry name" value="THYROID RECEPTOR INTERACTING PROTEIN RELATED"/>
    <property type="match status" value="1"/>
</dbReference>
<feature type="region of interest" description="Disordered" evidence="1">
    <location>
        <begin position="262"/>
        <end position="291"/>
    </location>
</feature>
<feature type="compositionally biased region" description="Polar residues" evidence="1">
    <location>
        <begin position="67"/>
        <end position="82"/>
    </location>
</feature>
<name>A0A5J4YXG7_PORPP</name>
<feature type="compositionally biased region" description="Polar residues" evidence="1">
    <location>
        <begin position="262"/>
        <end position="280"/>
    </location>
</feature>
<dbReference type="Proteomes" id="UP000324585">
    <property type="component" value="Unassembled WGS sequence"/>
</dbReference>
<organism evidence="2 3">
    <name type="scientific">Porphyridium purpureum</name>
    <name type="common">Red alga</name>
    <name type="synonym">Porphyridium cruentum</name>
    <dbReference type="NCBI Taxonomy" id="35688"/>
    <lineage>
        <taxon>Eukaryota</taxon>
        <taxon>Rhodophyta</taxon>
        <taxon>Bangiophyceae</taxon>
        <taxon>Porphyridiales</taxon>
        <taxon>Porphyridiaceae</taxon>
        <taxon>Porphyridium</taxon>
    </lineage>
</organism>
<protein>
    <submittedName>
        <fullName evidence="2">Uncharacterized protein</fullName>
    </submittedName>
</protein>
<dbReference type="EMBL" id="VRMN01000003">
    <property type="protein sequence ID" value="KAA8495670.1"/>
    <property type="molecule type" value="Genomic_DNA"/>
</dbReference>
<gene>
    <name evidence="2" type="ORF">FVE85_1825</name>
</gene>
<feature type="compositionally biased region" description="Basic and acidic residues" evidence="1">
    <location>
        <begin position="281"/>
        <end position="291"/>
    </location>
</feature>
<dbReference type="PANTHER" id="PTHR12963:SF4">
    <property type="entry name" value="ACTIVATING SIGNAL COINTEGRATOR 1"/>
    <property type="match status" value="1"/>
</dbReference>
<dbReference type="InterPro" id="IPR039128">
    <property type="entry name" value="TRIP4-like"/>
</dbReference>
<evidence type="ECO:0000313" key="2">
    <source>
        <dbReference type="EMBL" id="KAA8495670.1"/>
    </source>
</evidence>
<sequence>MDDALLRSWCNTQLKRLGFAGLGDVVEYVLALPTQGARAEYWLSLLGESQDTLNFIHEFASRTATGESNPSRLAAAGSSTSIGKHGKRGYQSSEQTVGTPGPAPVRGERKAEGAEVQTDRALQTLINCLFCGLVQALDAKRVCHFCERGLFDPILYDDRAIDQLRMATAQKDRILNLNSGEIQTAKDNRSDFYQRSVDPWLSAEEREVARQLDEARDASRARKPRIQGITFDVLGDEIVVGELIESMPSLADEQGLLSWWNQQSNPMSGAHTSRDSSIQPDQEKVRSVPRT</sequence>
<reference evidence="3" key="1">
    <citation type="journal article" date="2019" name="Nat. Commun.">
        <title>Expansion of phycobilisome linker gene families in mesophilic red algae.</title>
        <authorList>
            <person name="Lee J."/>
            <person name="Kim D."/>
            <person name="Bhattacharya D."/>
            <person name="Yoon H.S."/>
        </authorList>
    </citation>
    <scope>NUCLEOTIDE SEQUENCE [LARGE SCALE GENOMIC DNA]</scope>
    <source>
        <strain evidence="3">CCMP 1328</strain>
    </source>
</reference>
<evidence type="ECO:0000313" key="3">
    <source>
        <dbReference type="Proteomes" id="UP000324585"/>
    </source>
</evidence>
<dbReference type="OrthoDB" id="338816at2759"/>
<dbReference type="AlphaFoldDB" id="A0A5J4YXG7"/>
<accession>A0A5J4YXG7</accession>
<keyword evidence="3" id="KW-1185">Reference proteome</keyword>
<comment type="caution">
    <text evidence="2">The sequence shown here is derived from an EMBL/GenBank/DDBJ whole genome shotgun (WGS) entry which is preliminary data.</text>
</comment>
<dbReference type="GO" id="GO:0045893">
    <property type="term" value="P:positive regulation of DNA-templated transcription"/>
    <property type="evidence" value="ECO:0007669"/>
    <property type="project" value="TreeGrafter"/>
</dbReference>
<feature type="region of interest" description="Disordered" evidence="1">
    <location>
        <begin position="67"/>
        <end position="114"/>
    </location>
</feature>
<dbReference type="GO" id="GO:0005634">
    <property type="term" value="C:nucleus"/>
    <property type="evidence" value="ECO:0007669"/>
    <property type="project" value="TreeGrafter"/>
</dbReference>
<proteinExistence type="predicted"/>